<accession>A0AAN7SB74</accession>
<evidence type="ECO:0000313" key="14">
    <source>
        <dbReference type="EMBL" id="KAK4872024.1"/>
    </source>
</evidence>
<evidence type="ECO:0000256" key="4">
    <source>
        <dbReference type="ARBA" id="ARBA00020831"/>
    </source>
</evidence>
<evidence type="ECO:0000256" key="8">
    <source>
        <dbReference type="ARBA" id="ARBA00022824"/>
    </source>
</evidence>
<reference evidence="15" key="1">
    <citation type="submission" date="2023-01" db="EMBL/GenBank/DDBJ databases">
        <title>Key to firefly adult light organ development and bioluminescence: homeobox transcription factors regulate luciferase expression and transportation to peroxisome.</title>
        <authorList>
            <person name="Fu X."/>
        </authorList>
    </citation>
    <scope>NUCLEOTIDE SEQUENCE [LARGE SCALE GENOMIC DNA]</scope>
</reference>
<keyword evidence="11" id="KW-0325">Glycoprotein</keyword>
<dbReference type="AlphaFoldDB" id="A0AAN7SB74"/>
<keyword evidence="8 12" id="KW-0256">Endoplasmic reticulum</keyword>
<gene>
    <name evidence="14" type="ORF">RN001_016148</name>
</gene>
<evidence type="ECO:0000256" key="12">
    <source>
        <dbReference type="RuleBase" id="RU367138"/>
    </source>
</evidence>
<evidence type="ECO:0000313" key="15">
    <source>
        <dbReference type="Proteomes" id="UP001353858"/>
    </source>
</evidence>
<feature type="transmembrane region" description="Helical" evidence="12">
    <location>
        <begin position="624"/>
        <end position="644"/>
    </location>
</feature>
<dbReference type="InterPro" id="IPR017850">
    <property type="entry name" value="Alkaline_phosphatase_core_sf"/>
</dbReference>
<dbReference type="InterPro" id="IPR007070">
    <property type="entry name" value="GPI_EtnP_transferase_1"/>
</dbReference>
<feature type="transmembrane region" description="Helical" evidence="12">
    <location>
        <begin position="387"/>
        <end position="410"/>
    </location>
</feature>
<evidence type="ECO:0000256" key="7">
    <source>
        <dbReference type="ARBA" id="ARBA00022692"/>
    </source>
</evidence>
<feature type="transmembrane region" description="Helical" evidence="12">
    <location>
        <begin position="596"/>
        <end position="617"/>
    </location>
</feature>
<dbReference type="InterPro" id="IPR017852">
    <property type="entry name" value="GPI_EtnP_transferase_1_C"/>
</dbReference>
<comment type="caution">
    <text evidence="12">Lacks conserved residue(s) required for the propagation of feature annotation.</text>
</comment>
<dbReference type="GO" id="GO:0051377">
    <property type="term" value="F:mannose-ethanolamine phosphotransferase activity"/>
    <property type="evidence" value="ECO:0007669"/>
    <property type="project" value="UniProtKB-UniRule"/>
</dbReference>
<feature type="transmembrane region" description="Helical" evidence="12">
    <location>
        <begin position="664"/>
        <end position="684"/>
    </location>
</feature>
<organism evidence="14 15">
    <name type="scientific">Aquatica leii</name>
    <dbReference type="NCBI Taxonomy" id="1421715"/>
    <lineage>
        <taxon>Eukaryota</taxon>
        <taxon>Metazoa</taxon>
        <taxon>Ecdysozoa</taxon>
        <taxon>Arthropoda</taxon>
        <taxon>Hexapoda</taxon>
        <taxon>Insecta</taxon>
        <taxon>Pterygota</taxon>
        <taxon>Neoptera</taxon>
        <taxon>Endopterygota</taxon>
        <taxon>Coleoptera</taxon>
        <taxon>Polyphaga</taxon>
        <taxon>Elateriformia</taxon>
        <taxon>Elateroidea</taxon>
        <taxon>Lampyridae</taxon>
        <taxon>Luciolinae</taxon>
        <taxon>Aquatica</taxon>
    </lineage>
</organism>
<comment type="function">
    <text evidence="12">Ethanolamine phosphate transferase involved in glycosylphosphatidylinositol-anchor biosynthesis. Transfers ethanolamine phosphate to the first alpha-1,4-linked mannose of the glycosylphosphatidylinositol precursor of GPI-anchor.</text>
</comment>
<evidence type="ECO:0000256" key="10">
    <source>
        <dbReference type="ARBA" id="ARBA00023136"/>
    </source>
</evidence>
<dbReference type="PANTHER" id="PTHR12250">
    <property type="entry name" value="PHOSPHATIDYLINOSITOL GLYCAN, CLASS N"/>
    <property type="match status" value="1"/>
</dbReference>
<dbReference type="GO" id="GO:0005789">
    <property type="term" value="C:endoplasmic reticulum membrane"/>
    <property type="evidence" value="ECO:0007669"/>
    <property type="project" value="UniProtKB-SubCell"/>
</dbReference>
<feature type="transmembrane region" description="Helical" evidence="12">
    <location>
        <begin position="717"/>
        <end position="735"/>
    </location>
</feature>
<evidence type="ECO:0000259" key="13">
    <source>
        <dbReference type="Pfam" id="PF04987"/>
    </source>
</evidence>
<name>A0AAN7SB74_9COLE</name>
<evidence type="ECO:0000256" key="11">
    <source>
        <dbReference type="ARBA" id="ARBA00023180"/>
    </source>
</evidence>
<keyword evidence="10 12" id="KW-0472">Membrane</keyword>
<keyword evidence="6 12" id="KW-0808">Transferase</keyword>
<feature type="transmembrane region" description="Helical" evidence="12">
    <location>
        <begin position="755"/>
        <end position="776"/>
    </location>
</feature>
<evidence type="ECO:0000256" key="3">
    <source>
        <dbReference type="ARBA" id="ARBA00008400"/>
    </source>
</evidence>
<dbReference type="PANTHER" id="PTHR12250:SF0">
    <property type="entry name" value="GPI ETHANOLAMINE PHOSPHATE TRANSFERASE 1"/>
    <property type="match status" value="1"/>
</dbReference>
<dbReference type="CDD" id="cd16020">
    <property type="entry name" value="GPI_EPT_1"/>
    <property type="match status" value="1"/>
</dbReference>
<dbReference type="EMBL" id="JARPUR010000008">
    <property type="protein sequence ID" value="KAK4872024.1"/>
    <property type="molecule type" value="Genomic_DNA"/>
</dbReference>
<keyword evidence="7 12" id="KW-0812">Transmembrane</keyword>
<dbReference type="InterPro" id="IPR037671">
    <property type="entry name" value="PIGN_N"/>
</dbReference>
<evidence type="ECO:0000256" key="1">
    <source>
        <dbReference type="ARBA" id="ARBA00004477"/>
    </source>
</evidence>
<evidence type="ECO:0000256" key="9">
    <source>
        <dbReference type="ARBA" id="ARBA00022989"/>
    </source>
</evidence>
<evidence type="ECO:0000256" key="2">
    <source>
        <dbReference type="ARBA" id="ARBA00004687"/>
    </source>
</evidence>
<dbReference type="Proteomes" id="UP001353858">
    <property type="component" value="Unassembled WGS sequence"/>
</dbReference>
<evidence type="ECO:0000256" key="6">
    <source>
        <dbReference type="ARBA" id="ARBA00022679"/>
    </source>
</evidence>
<dbReference type="Pfam" id="PF04987">
    <property type="entry name" value="PigN"/>
    <property type="match status" value="1"/>
</dbReference>
<dbReference type="SUPFAM" id="SSF53649">
    <property type="entry name" value="Alkaline phosphatase-like"/>
    <property type="match status" value="1"/>
</dbReference>
<keyword evidence="9 12" id="KW-1133">Transmembrane helix</keyword>
<feature type="domain" description="GPI ethanolamine phosphate transferase 1 C-terminal" evidence="13">
    <location>
        <begin position="375"/>
        <end position="814"/>
    </location>
</feature>
<dbReference type="Gene3D" id="3.40.720.10">
    <property type="entry name" value="Alkaline Phosphatase, subunit A"/>
    <property type="match status" value="1"/>
</dbReference>
<dbReference type="InterPro" id="IPR002591">
    <property type="entry name" value="Phosphodiest/P_Trfase"/>
</dbReference>
<feature type="transmembrane region" description="Helical" evidence="12">
    <location>
        <begin position="430"/>
        <end position="452"/>
    </location>
</feature>
<proteinExistence type="inferred from homology"/>
<dbReference type="Pfam" id="PF01663">
    <property type="entry name" value="Phosphodiest"/>
    <property type="match status" value="1"/>
</dbReference>
<dbReference type="GO" id="GO:0006506">
    <property type="term" value="P:GPI anchor biosynthetic process"/>
    <property type="evidence" value="ECO:0007669"/>
    <property type="project" value="UniProtKB-KW"/>
</dbReference>
<comment type="caution">
    <text evidence="14">The sequence shown here is derived from an EMBL/GenBank/DDBJ whole genome shotgun (WGS) entry which is preliminary data.</text>
</comment>
<evidence type="ECO:0000256" key="5">
    <source>
        <dbReference type="ARBA" id="ARBA00022502"/>
    </source>
</evidence>
<comment type="similarity">
    <text evidence="3 12">Belongs to the PIGG/PIGN/PIGO family. PIGN subfamily.</text>
</comment>
<comment type="subcellular location">
    <subcellularLocation>
        <location evidence="1 12">Endoplasmic reticulum membrane</location>
        <topology evidence="1 12">Multi-pass membrane protein</topology>
    </subcellularLocation>
</comment>
<feature type="transmembrane region" description="Helical" evidence="12">
    <location>
        <begin position="815"/>
        <end position="839"/>
    </location>
</feature>
<keyword evidence="15" id="KW-1185">Reference proteome</keyword>
<sequence>MTPHKSSTPPPAKRVVLFVADGLRASSLYGKHIKLRAPYLSYVVDYMGVWGISHTQVPTESRPGHIALLAGFNEDPSAITRGWKSNPVEFDSVINQSANAWCWGSPDIVDLFNKDNLPHIHLHSYDATMQDFSGKHNATAKLDTWVFEQVKTFVNTQNRSSCTDFCNNGNILFLHLLGLDTAGHSLKPESIGYIENIKVVDTGVKDIVHLIENYFNDNMTAYVFTADHGMTDWGSHGDGSKHETEVPFIAWGAGFSHGSFAVNIEQINIAALLSALIGVNIPINSLGIIPLDLIDSTDYNKADIIYANTLQLYEQYKKKHTTIQASTMKLTFRPYSKFLDFTLEQNLELLETLIKEGDYKESINKAYEIIALCKEGINYYLSYYQNVLLFFVTFGFVGWISYLFICIIKFKMLVDNTNRILQFNKINKKALKITSFIIYGLLTFVCILVFAQSLPVKYYVYCVFCFTWLAVGKNLKILFAFFSVFGRYNWHRYLYSAAGYVVGIELLVRTFFVRDYISLLLLYYFWKCYNDKHIYKDFYIWLIDLITVIGLAACPVILQLQTEFSYRSAFLSLLLWIDSNSSIIKLLLSVSDKRVFVVQFGFLYLAFINAICVNLTITYGYGLLLVNQIISWILLVVSPVLPLLMSTKLNNRLWSAIVTLMVPYTLMAVGYEHLFMHFFVRLIFNWSLKEAARKHKKSSSIDAILVEQTDDRSTRTCFYMLVFLMFSYFGVGNTASVSSFDPMWTRCFVTVFSPYTMAILILIKLMIPFLIVLCGFRSIVTSINGHLYNSFLTLLLFCDFMVIRFLYFVKNEGSWLEIGISLSRYIAVNVTTILLIILYQIANALTTINGTALNVTLINLINYIKVKLN</sequence>
<protein>
    <recommendedName>
        <fullName evidence="4 12">GPI ethanolamine phosphate transferase 1</fullName>
        <ecNumber evidence="12">2.-.-.-</ecNumber>
    </recommendedName>
</protein>
<feature type="transmembrane region" description="Helical" evidence="12">
    <location>
        <begin position="788"/>
        <end position="809"/>
    </location>
</feature>
<dbReference type="EC" id="2.-.-.-" evidence="12"/>
<keyword evidence="5 12" id="KW-0337">GPI-anchor biosynthesis</keyword>
<feature type="transmembrane region" description="Helical" evidence="12">
    <location>
        <begin position="538"/>
        <end position="558"/>
    </location>
</feature>
<comment type="pathway">
    <text evidence="2 12">Glycolipid biosynthesis; glycosylphosphatidylinositol-anchor biosynthesis.</text>
</comment>
<feature type="transmembrane region" description="Helical" evidence="12">
    <location>
        <begin position="458"/>
        <end position="485"/>
    </location>
</feature>